<dbReference type="PANTHER" id="PTHR12048">
    <property type="entry name" value="CCAAT-BINDING FACTOR-RELATED"/>
    <property type="match status" value="1"/>
</dbReference>
<sequence>MGIKRKAKEAPNGTDAFIPKKSRSDVKPGSTGKIGKSAKSDLVFPPRADWHAADLPHIETNDVTSTPSPKTIDELQKYADSLLEAEVSAYDLNNKSASSSHKFMSTIMASGTLEDKVSALTLQVQESPLHAMKAFENLLGLSRKKSRNLALMALAAMKDLLGQGVLLPGDRKLRAFGKQPALLSTLQGKTANWRTGMPLPGGLQKIHLVVWAFEDWLKRTYFELLQVLENWCGDEVEYARTRALTYVYELLKDKPEQEENLLRLLVNKLGDTDRKIASRASYLLLQLETSHPAMKMIVTNSIESDCLYRPGQGLHAKYYAIITLNQTILGQKDEEVANRLLEVYFGLFVQLLKPVEKDTDKPKLAPNGKVQGGGGKAGKAAEKKRQANERGEEADDQLREKMVAQVLTGVNRAFPFADTSDPRFEKSMDTIFRVTHSANFNTAVQALMLIQQISSTKHYGAERFYRTLYESLLDPRLCSSSKQIMYLNLLYKSLKADLNAKRVQAFVKRLLQTLTMHEPPFICGVLYLISELEGMFPSIRSMITEPEVDDEDEEEHFVDAPEDEDGVHPSRTAAMKPVHRIKYDAKKRDPEHAHAERSCLWDLLPFVQHFHPSVSLFAEAILLNKAMPPKPDPTHYTLMHFLDRFVYRTARSKASASMHGTSIMQPMAGSNAADLLVKPGAERTKSLEINTEAFWQKKIQDVAPDEVFFHSYFNQSGTIKSKAPKKKKGYKDADSADEEGSDEEGEAEIWKAITASKPEVEGGDEDDDISLGDLESAYSDSDDGSEGGIDLGGEVDGEEAADLQDLSDGEEGDAMAELESDDDVMLSDDDLLPEDFDVPEPATEDEGVSESKKKRNQRKKLKQLPTFASAEDYAKLIGGDDEDDDM</sequence>
<keyword evidence="5" id="KW-1185">Reference proteome</keyword>
<dbReference type="InterPro" id="IPR040155">
    <property type="entry name" value="CEBPZ/Mak21-like"/>
</dbReference>
<evidence type="ECO:0000259" key="3">
    <source>
        <dbReference type="Pfam" id="PF03914"/>
    </source>
</evidence>
<dbReference type="InterPro" id="IPR016024">
    <property type="entry name" value="ARM-type_fold"/>
</dbReference>
<evidence type="ECO:0000256" key="2">
    <source>
        <dbReference type="SAM" id="MobiDB-lite"/>
    </source>
</evidence>
<comment type="similarity">
    <text evidence="1">Belongs to the CBF/MAK21 family.</text>
</comment>
<feature type="compositionally biased region" description="Acidic residues" evidence="2">
    <location>
        <begin position="761"/>
        <end position="770"/>
    </location>
</feature>
<organism evidence="4 5">
    <name type="scientific">Extremus antarcticus</name>
    <dbReference type="NCBI Taxonomy" id="702011"/>
    <lineage>
        <taxon>Eukaryota</taxon>
        <taxon>Fungi</taxon>
        <taxon>Dikarya</taxon>
        <taxon>Ascomycota</taxon>
        <taxon>Pezizomycotina</taxon>
        <taxon>Dothideomycetes</taxon>
        <taxon>Dothideomycetidae</taxon>
        <taxon>Mycosphaerellales</taxon>
        <taxon>Extremaceae</taxon>
        <taxon>Extremus</taxon>
    </lineage>
</organism>
<dbReference type="Pfam" id="PF03914">
    <property type="entry name" value="CBF"/>
    <property type="match status" value="1"/>
</dbReference>
<comment type="caution">
    <text evidence="4">The sequence shown here is derived from an EMBL/GenBank/DDBJ whole genome shotgun (WGS) entry which is preliminary data.</text>
</comment>
<evidence type="ECO:0000313" key="4">
    <source>
        <dbReference type="EMBL" id="KAK3056133.1"/>
    </source>
</evidence>
<feature type="compositionally biased region" description="Acidic residues" evidence="2">
    <location>
        <begin position="793"/>
        <end position="848"/>
    </location>
</feature>
<feature type="compositionally biased region" description="Basic residues" evidence="2">
    <location>
        <begin position="852"/>
        <end position="862"/>
    </location>
</feature>
<gene>
    <name evidence="4" type="primary">MAK21</name>
    <name evidence="4" type="ORF">LTR09_002639</name>
</gene>
<name>A0AAJ0LUQ6_9PEZI</name>
<dbReference type="GO" id="GO:0005634">
    <property type="term" value="C:nucleus"/>
    <property type="evidence" value="ECO:0007669"/>
    <property type="project" value="UniProtKB-ARBA"/>
</dbReference>
<dbReference type="EMBL" id="JAWDJX010000006">
    <property type="protein sequence ID" value="KAK3056133.1"/>
    <property type="molecule type" value="Genomic_DNA"/>
</dbReference>
<feature type="region of interest" description="Disordered" evidence="2">
    <location>
        <begin position="1"/>
        <end position="38"/>
    </location>
</feature>
<dbReference type="AlphaFoldDB" id="A0AAJ0LUQ6"/>
<dbReference type="InterPro" id="IPR005612">
    <property type="entry name" value="CCAAT-binding_factor"/>
</dbReference>
<dbReference type="Proteomes" id="UP001271007">
    <property type="component" value="Unassembled WGS sequence"/>
</dbReference>
<evidence type="ECO:0000313" key="5">
    <source>
        <dbReference type="Proteomes" id="UP001271007"/>
    </source>
</evidence>
<evidence type="ECO:0000256" key="1">
    <source>
        <dbReference type="ARBA" id="ARBA00007797"/>
    </source>
</evidence>
<dbReference type="SUPFAM" id="SSF48371">
    <property type="entry name" value="ARM repeat"/>
    <property type="match status" value="1"/>
</dbReference>
<reference evidence="4" key="1">
    <citation type="submission" date="2023-04" db="EMBL/GenBank/DDBJ databases">
        <title>Black Yeasts Isolated from many extreme environments.</title>
        <authorList>
            <person name="Coleine C."/>
            <person name="Stajich J.E."/>
            <person name="Selbmann L."/>
        </authorList>
    </citation>
    <scope>NUCLEOTIDE SEQUENCE</scope>
    <source>
        <strain evidence="4">CCFEE 5312</strain>
    </source>
</reference>
<feature type="region of interest" description="Disordered" evidence="2">
    <location>
        <begin position="722"/>
        <end position="886"/>
    </location>
</feature>
<feature type="domain" description="CCAAT-binding factor" evidence="3">
    <location>
        <begin position="443"/>
        <end position="618"/>
    </location>
</feature>
<proteinExistence type="inferred from homology"/>
<dbReference type="PANTHER" id="PTHR12048:SF0">
    <property type="entry name" value="CCAAT_ENHANCER-BINDING PROTEIN ZETA"/>
    <property type="match status" value="1"/>
</dbReference>
<feature type="compositionally biased region" description="Basic and acidic residues" evidence="2">
    <location>
        <begin position="379"/>
        <end position="396"/>
    </location>
</feature>
<feature type="region of interest" description="Disordered" evidence="2">
    <location>
        <begin position="359"/>
        <end position="396"/>
    </location>
</feature>
<protein>
    <submittedName>
        <fullName evidence="4">RNA-binding ribosome biosynthesis protein mak21</fullName>
    </submittedName>
</protein>
<feature type="compositionally biased region" description="Acidic residues" evidence="2">
    <location>
        <begin position="735"/>
        <end position="747"/>
    </location>
</feature>
<accession>A0AAJ0LUQ6</accession>